<dbReference type="GO" id="GO:0005509">
    <property type="term" value="F:calcium ion binding"/>
    <property type="evidence" value="ECO:0007669"/>
    <property type="project" value="InterPro"/>
</dbReference>
<dbReference type="GO" id="GO:0005737">
    <property type="term" value="C:cytoplasm"/>
    <property type="evidence" value="ECO:0007669"/>
    <property type="project" value="TreeGrafter"/>
</dbReference>
<evidence type="ECO:0000256" key="2">
    <source>
        <dbReference type="ARBA" id="ARBA00022737"/>
    </source>
</evidence>
<dbReference type="PANTHER" id="PTHR10502:SF102">
    <property type="entry name" value="ANNEXIN B11"/>
    <property type="match status" value="1"/>
</dbReference>
<comment type="caution">
    <text evidence="5">The sequence shown here is derived from an EMBL/GenBank/DDBJ whole genome shotgun (WGS) entry which is preliminary data.</text>
</comment>
<accession>A0A2B7XCQ3</accession>
<gene>
    <name evidence="5" type="ORF">AJ79_06389</name>
</gene>
<feature type="compositionally biased region" description="Low complexity" evidence="4">
    <location>
        <begin position="45"/>
        <end position="57"/>
    </location>
</feature>
<dbReference type="GO" id="GO:0012506">
    <property type="term" value="C:vesicle membrane"/>
    <property type="evidence" value="ECO:0007669"/>
    <property type="project" value="TreeGrafter"/>
</dbReference>
<evidence type="ECO:0000256" key="3">
    <source>
        <dbReference type="ARBA" id="ARBA00023216"/>
    </source>
</evidence>
<dbReference type="GO" id="GO:0005886">
    <property type="term" value="C:plasma membrane"/>
    <property type="evidence" value="ECO:0007669"/>
    <property type="project" value="TreeGrafter"/>
</dbReference>
<evidence type="ECO:0000313" key="6">
    <source>
        <dbReference type="Proteomes" id="UP000223968"/>
    </source>
</evidence>
<dbReference type="EMBL" id="PDNB01000113">
    <property type="protein sequence ID" value="PGH06916.1"/>
    <property type="molecule type" value="Genomic_DNA"/>
</dbReference>
<dbReference type="PANTHER" id="PTHR10502">
    <property type="entry name" value="ANNEXIN"/>
    <property type="match status" value="1"/>
</dbReference>
<dbReference type="Proteomes" id="UP000223968">
    <property type="component" value="Unassembled WGS sequence"/>
</dbReference>
<dbReference type="SUPFAM" id="SSF47874">
    <property type="entry name" value="Annexin"/>
    <property type="match status" value="1"/>
</dbReference>
<feature type="compositionally biased region" description="Pro residues" evidence="4">
    <location>
        <begin position="58"/>
        <end position="70"/>
    </location>
</feature>
<feature type="compositionally biased region" description="Pro residues" evidence="4">
    <location>
        <begin position="28"/>
        <end position="44"/>
    </location>
</feature>
<feature type="region of interest" description="Disordered" evidence="4">
    <location>
        <begin position="1"/>
        <end position="117"/>
    </location>
</feature>
<proteinExistence type="inferred from homology"/>
<comment type="similarity">
    <text evidence="1">Belongs to the annexin family.</text>
</comment>
<reference evidence="5 6" key="1">
    <citation type="submission" date="2017-10" db="EMBL/GenBank/DDBJ databases">
        <title>Comparative genomics in systemic dimorphic fungi from Ajellomycetaceae.</title>
        <authorList>
            <person name="Munoz J.F."/>
            <person name="Mcewen J.G."/>
            <person name="Clay O.K."/>
            <person name="Cuomo C.A."/>
        </authorList>
    </citation>
    <scope>NUCLEOTIDE SEQUENCE [LARGE SCALE GENOMIC DNA]</scope>
    <source>
        <strain evidence="5 6">UAMH5409</strain>
    </source>
</reference>
<keyword evidence="2" id="KW-0677">Repeat</keyword>
<evidence type="ECO:0000256" key="1">
    <source>
        <dbReference type="ARBA" id="ARBA00007831"/>
    </source>
</evidence>
<evidence type="ECO:0000256" key="4">
    <source>
        <dbReference type="SAM" id="MobiDB-lite"/>
    </source>
</evidence>
<feature type="compositionally biased region" description="Pro residues" evidence="4">
    <location>
        <begin position="98"/>
        <end position="117"/>
    </location>
</feature>
<dbReference type="InterPro" id="IPR018502">
    <property type="entry name" value="Annexin_repeat"/>
</dbReference>
<feature type="compositionally biased region" description="Low complexity" evidence="4">
    <location>
        <begin position="84"/>
        <end position="97"/>
    </location>
</feature>
<dbReference type="STRING" id="1447875.A0A2B7XCQ3"/>
<dbReference type="OrthoDB" id="37886at2759"/>
<feature type="compositionally biased region" description="Low complexity" evidence="4">
    <location>
        <begin position="16"/>
        <end position="27"/>
    </location>
</feature>
<name>A0A2B7XCQ3_9EURO</name>
<dbReference type="SMART" id="SM00335">
    <property type="entry name" value="ANX"/>
    <property type="match status" value="2"/>
</dbReference>
<protein>
    <recommendedName>
        <fullName evidence="7">Annexin</fullName>
    </recommendedName>
</protein>
<dbReference type="AlphaFoldDB" id="A0A2B7XCQ3"/>
<dbReference type="InterPro" id="IPR037104">
    <property type="entry name" value="Annexin_sf"/>
</dbReference>
<organism evidence="5 6">
    <name type="scientific">Helicocarpus griseus UAMH5409</name>
    <dbReference type="NCBI Taxonomy" id="1447875"/>
    <lineage>
        <taxon>Eukaryota</taxon>
        <taxon>Fungi</taxon>
        <taxon>Dikarya</taxon>
        <taxon>Ascomycota</taxon>
        <taxon>Pezizomycotina</taxon>
        <taxon>Eurotiomycetes</taxon>
        <taxon>Eurotiomycetidae</taxon>
        <taxon>Onygenales</taxon>
        <taxon>Ajellomycetaceae</taxon>
        <taxon>Helicocarpus</taxon>
    </lineage>
</organism>
<evidence type="ECO:0000313" key="5">
    <source>
        <dbReference type="EMBL" id="PGH06916.1"/>
    </source>
</evidence>
<dbReference type="Gene3D" id="1.10.220.10">
    <property type="entry name" value="Annexin"/>
    <property type="match status" value="3"/>
</dbReference>
<dbReference type="Pfam" id="PF00191">
    <property type="entry name" value="Annexin"/>
    <property type="match status" value="2"/>
</dbReference>
<evidence type="ECO:0008006" key="7">
    <source>
        <dbReference type="Google" id="ProtNLM"/>
    </source>
</evidence>
<dbReference type="GO" id="GO:0005634">
    <property type="term" value="C:nucleus"/>
    <property type="evidence" value="ECO:0007669"/>
    <property type="project" value="TreeGrafter"/>
</dbReference>
<dbReference type="GO" id="GO:0001786">
    <property type="term" value="F:phosphatidylserine binding"/>
    <property type="evidence" value="ECO:0007669"/>
    <property type="project" value="TreeGrafter"/>
</dbReference>
<dbReference type="GO" id="GO:0005544">
    <property type="term" value="F:calcium-dependent phospholipid binding"/>
    <property type="evidence" value="ECO:0007669"/>
    <property type="project" value="InterPro"/>
</dbReference>
<dbReference type="PROSITE" id="PS51897">
    <property type="entry name" value="ANNEXIN_2"/>
    <property type="match status" value="2"/>
</dbReference>
<keyword evidence="3" id="KW-0041">Annexin</keyword>
<keyword evidence="6" id="KW-1185">Reference proteome</keyword>
<sequence length="488" mass="52610">MDPSQQQQPPPAGTIPQQPQPGYGYPPYSQPPPGGAPGQYPPAPQGQYPPQGYYPPYGYYPPPGQYPPAPGQAAPGQQPPPQQPVAGQPQQPYGTAIPPQPYGQYPPAPAGYPGYPPPMPGQGGYGGAIPAAAAGPSPGYDPSHIATGDMSDDARTIKKAFGSFNTDESKLIKVLTKPSAPQMAQLRQTYRHDIGKNLEEVIQDKVKRDFGEALLTLVRGPLQNDVTYLFENLTTDATISPPSTMALLDDVLLRRSNADITAIKRAFRDRYNADIEPRLTRCPHVTGMHRTLYKTALKAERMEENMLLDNALVAADAAKFEKAPKNIDPNTAAETELVELLAQRSDAHLRAVAAAFQQMPGSGGMSLEKKVKAIWARSDRKGLKASALYIVRGAVDAAGSEARLLYKCMKGMGTRDSLLIARVVRVHFGAKGGAGLNTNMGMGVPAVRPGWEEVKKAYRSKYDKGLVEVVEKETSGDYEKALVALIEQ</sequence>